<keyword evidence="4" id="KW-1185">Reference proteome</keyword>
<name>D3Q3K8_STANL</name>
<feature type="domain" description="Cobalamin-independent methionine synthase MetE C-terminal/archaeal" evidence="2">
    <location>
        <begin position="49"/>
        <end position="366"/>
    </location>
</feature>
<protein>
    <submittedName>
        <fullName evidence="3">Methionine synthase vitamin-B12 independent</fullName>
    </submittedName>
</protein>
<dbReference type="GO" id="GO:0009086">
    <property type="term" value="P:methionine biosynthetic process"/>
    <property type="evidence" value="ECO:0007669"/>
    <property type="project" value="InterPro"/>
</dbReference>
<gene>
    <name evidence="3" type="ordered locus">Snas_2364</name>
</gene>
<evidence type="ECO:0000313" key="4">
    <source>
        <dbReference type="Proteomes" id="UP000000844"/>
    </source>
</evidence>
<evidence type="ECO:0000259" key="2">
    <source>
        <dbReference type="Pfam" id="PF01717"/>
    </source>
</evidence>
<dbReference type="GO" id="GO:0003871">
    <property type="term" value="F:5-methyltetrahydropteroyltriglutamate-homocysteine S-methyltransferase activity"/>
    <property type="evidence" value="ECO:0007669"/>
    <property type="project" value="InterPro"/>
</dbReference>
<dbReference type="HOGENOM" id="CLU_065357_0_0_11"/>
<dbReference type="AlphaFoldDB" id="D3Q3K8"/>
<dbReference type="EMBL" id="CP001778">
    <property type="protein sequence ID" value="ADD42049.1"/>
    <property type="molecule type" value="Genomic_DNA"/>
</dbReference>
<reference evidence="3 4" key="1">
    <citation type="journal article" date="2009" name="Stand. Genomic Sci.">
        <title>Complete genome sequence of Stackebrandtia nassauensis type strain (LLR-40K-21).</title>
        <authorList>
            <person name="Munk C."/>
            <person name="Lapidus A."/>
            <person name="Copeland A."/>
            <person name="Jando M."/>
            <person name="Mayilraj S."/>
            <person name="Glavina Del Rio T."/>
            <person name="Nolan M."/>
            <person name="Chen F."/>
            <person name="Lucas S."/>
            <person name="Tice H."/>
            <person name="Cheng J.F."/>
            <person name="Han C."/>
            <person name="Detter J.C."/>
            <person name="Bruce D."/>
            <person name="Goodwin L."/>
            <person name="Chain P."/>
            <person name="Pitluck S."/>
            <person name="Goker M."/>
            <person name="Ovchinikova G."/>
            <person name="Pati A."/>
            <person name="Ivanova N."/>
            <person name="Mavromatis K."/>
            <person name="Chen A."/>
            <person name="Palaniappan K."/>
            <person name="Land M."/>
            <person name="Hauser L."/>
            <person name="Chang Y.J."/>
            <person name="Jeffries C.D."/>
            <person name="Bristow J."/>
            <person name="Eisen J.A."/>
            <person name="Markowitz V."/>
            <person name="Hugenholtz P."/>
            <person name="Kyrpides N.C."/>
            <person name="Klenk H.P."/>
        </authorList>
    </citation>
    <scope>NUCLEOTIDE SEQUENCE [LARGE SCALE GENOMIC DNA]</scope>
    <source>
        <strain evidence="4">DSM 44728 / CIP 108903 / NRRL B-16338 / NBRC 102104 / LLR-40K-21</strain>
    </source>
</reference>
<dbReference type="InterPro" id="IPR038071">
    <property type="entry name" value="UROD/MetE-like_sf"/>
</dbReference>
<evidence type="ECO:0000313" key="3">
    <source>
        <dbReference type="EMBL" id="ADD42049.1"/>
    </source>
</evidence>
<dbReference type="RefSeq" id="WP_013017620.1">
    <property type="nucleotide sequence ID" value="NC_013947.1"/>
</dbReference>
<feature type="region of interest" description="Disordered" evidence="1">
    <location>
        <begin position="1"/>
        <end position="23"/>
    </location>
</feature>
<evidence type="ECO:0000256" key="1">
    <source>
        <dbReference type="SAM" id="MobiDB-lite"/>
    </source>
</evidence>
<dbReference type="GO" id="GO:0008270">
    <property type="term" value="F:zinc ion binding"/>
    <property type="evidence" value="ECO:0007669"/>
    <property type="project" value="InterPro"/>
</dbReference>
<proteinExistence type="predicted"/>
<organism evidence="3 4">
    <name type="scientific">Stackebrandtia nassauensis (strain DSM 44728 / CIP 108903 / NRRL B-16338 / NBRC 102104 / LLR-40K-21)</name>
    <dbReference type="NCBI Taxonomy" id="446470"/>
    <lineage>
        <taxon>Bacteria</taxon>
        <taxon>Bacillati</taxon>
        <taxon>Actinomycetota</taxon>
        <taxon>Actinomycetes</taxon>
        <taxon>Glycomycetales</taxon>
        <taxon>Glycomycetaceae</taxon>
        <taxon>Stackebrandtia</taxon>
    </lineage>
</organism>
<sequence>MSEPEAGDRRAEGSRSSDVAPGSRLIVASGADLELGSATASPGVPYGVTTGIGSLPGTDIAEAVRLVLGELPDFPHLPELPHRGPGADMLGRGAALLVDLPVELRVQRWQTARRGGMDLRRSLDFLERDLDTLTDQAAEHDGPIKIAAAGPWTLAASIERPIGGAMLRDPGAVRELTASLTEGLMAHVAQIKARLPHATVILQLDEPSLPGVLAGNIPTESGFSRYRAIEDDEARAALATVIDAVDAPVIVHCCAPDVPVALLASSGAKAVALDLSLIDMDKAESLDPLGEALESGFGLLAGSIPATTAVPSGKAAVEPVLRLWSRLGLPRHRLAELVTVTPACGLAATAPAQVRELLAACREAARRLHD</sequence>
<feature type="compositionally biased region" description="Basic and acidic residues" evidence="1">
    <location>
        <begin position="1"/>
        <end position="15"/>
    </location>
</feature>
<dbReference type="eggNOG" id="COG0407">
    <property type="taxonomic scope" value="Bacteria"/>
</dbReference>
<dbReference type="STRING" id="446470.Snas_2364"/>
<dbReference type="Pfam" id="PF01717">
    <property type="entry name" value="Meth_synt_2"/>
    <property type="match status" value="1"/>
</dbReference>
<dbReference type="InterPro" id="IPR002629">
    <property type="entry name" value="Met_Synth_C/arc"/>
</dbReference>
<dbReference type="SUPFAM" id="SSF51726">
    <property type="entry name" value="UROD/MetE-like"/>
    <property type="match status" value="1"/>
</dbReference>
<accession>D3Q3K8</accession>
<dbReference type="Proteomes" id="UP000000844">
    <property type="component" value="Chromosome"/>
</dbReference>
<dbReference type="OrthoDB" id="5242426at2"/>
<dbReference type="Gene3D" id="3.20.20.210">
    <property type="match status" value="1"/>
</dbReference>
<dbReference type="KEGG" id="sna:Snas_2364"/>